<organism evidence="1 2">
    <name type="scientific">Euproctis pseudoconspersa nucleopolyhedrovirus</name>
    <dbReference type="NCBI Taxonomy" id="307467"/>
    <lineage>
        <taxon>Viruses</taxon>
        <taxon>Viruses incertae sedis</taxon>
        <taxon>Naldaviricetes</taxon>
        <taxon>Lefavirales</taxon>
        <taxon>Baculoviridae</taxon>
        <taxon>Alphabaculovirus</taxon>
        <taxon>Alphabaculovirus eupseudoconspersae</taxon>
    </lineage>
</organism>
<protein>
    <recommendedName>
        <fullName evidence="3">Ac52</fullName>
    </recommendedName>
</protein>
<dbReference type="OrthoDB" id="19223at10239"/>
<sequence length="192" mass="23082">MEKLIKSFLKYSRLYRNCDNRLKKKQIYNKWIEDVVSVKSDKPIHIDNNFEEKTNKREQNDVVVVAAKTCCEFCYAASSSTWCCDQCFYPRCKRLMGEEFATYLLLSVCFFEENEIELINDGLTIADYVVWLQRLRLAWFMHQNCSKPKIYKIVHEKCIQCDKRTLFSEYTTHTFNWKLFCQRCMFPLFSIN</sequence>
<dbReference type="InterPro" id="IPR020201">
    <property type="entry name" value="AcMNPV_Orf52"/>
</dbReference>
<dbReference type="Proteomes" id="UP000203846">
    <property type="component" value="Segment"/>
</dbReference>
<evidence type="ECO:0000313" key="2">
    <source>
        <dbReference type="Proteomes" id="UP000203846"/>
    </source>
</evidence>
<accession>C3TWU9</accession>
<proteinExistence type="predicted"/>
<dbReference type="RefSeq" id="YP_002854651.1">
    <property type="nucleotide sequence ID" value="NC_012639.1"/>
</dbReference>
<dbReference type="KEGG" id="vg:7804596"/>
<keyword evidence="2" id="KW-1185">Reference proteome</keyword>
<name>C3TWU9_9ABAC</name>
<evidence type="ECO:0008006" key="3">
    <source>
        <dbReference type="Google" id="ProtNLM"/>
    </source>
</evidence>
<dbReference type="EMBL" id="FJ227128">
    <property type="protein sequence ID" value="ACO53491.1"/>
    <property type="molecule type" value="Genomic_DNA"/>
</dbReference>
<dbReference type="GeneID" id="7804596"/>
<evidence type="ECO:0000313" key="1">
    <source>
        <dbReference type="EMBL" id="ACO53491.1"/>
    </source>
</evidence>
<reference evidence="1 2" key="1">
    <citation type="journal article" date="2009" name="Virus Genes">
        <title>Morphology and genome of Euproctis pseudoconspersa nucleopolyhedrovirus.</title>
        <authorList>
            <person name="Tang X.D."/>
            <person name="Xiao Q."/>
            <person name="Ma X.C."/>
            <person name="Zhu Z.R."/>
            <person name="Zhang C.X."/>
        </authorList>
    </citation>
    <scope>NUCLEOTIDE SEQUENCE [LARGE SCALE GENOMIC DNA]</scope>
    <source>
        <strain evidence="1 2">Hangzhou</strain>
    </source>
</reference>
<dbReference type="Pfam" id="PF11077">
    <property type="entry name" value="DUF2616"/>
    <property type="match status" value="1"/>
</dbReference>